<keyword evidence="2" id="KW-1185">Reference proteome</keyword>
<organism evidence="1 2">
    <name type="scientific">Cladobotryum mycophilum</name>
    <dbReference type="NCBI Taxonomy" id="491253"/>
    <lineage>
        <taxon>Eukaryota</taxon>
        <taxon>Fungi</taxon>
        <taxon>Dikarya</taxon>
        <taxon>Ascomycota</taxon>
        <taxon>Pezizomycotina</taxon>
        <taxon>Sordariomycetes</taxon>
        <taxon>Hypocreomycetidae</taxon>
        <taxon>Hypocreales</taxon>
        <taxon>Hypocreaceae</taxon>
        <taxon>Cladobotryum</taxon>
    </lineage>
</organism>
<name>A0ABR0SJL1_9HYPO</name>
<protein>
    <submittedName>
        <fullName evidence="1">Uncharacterized protein</fullName>
    </submittedName>
</protein>
<reference evidence="1 2" key="1">
    <citation type="submission" date="2024-01" db="EMBL/GenBank/DDBJ databases">
        <title>Complete genome of Cladobotryum mycophilum ATHUM6906.</title>
        <authorList>
            <person name="Christinaki A.C."/>
            <person name="Myridakis A.I."/>
            <person name="Kouvelis V.N."/>
        </authorList>
    </citation>
    <scope>NUCLEOTIDE SEQUENCE [LARGE SCALE GENOMIC DNA]</scope>
    <source>
        <strain evidence="1 2">ATHUM6906</strain>
    </source>
</reference>
<gene>
    <name evidence="1" type="ORF">PT974_05422</name>
</gene>
<evidence type="ECO:0000313" key="1">
    <source>
        <dbReference type="EMBL" id="KAK5992026.1"/>
    </source>
</evidence>
<evidence type="ECO:0000313" key="2">
    <source>
        <dbReference type="Proteomes" id="UP001338125"/>
    </source>
</evidence>
<comment type="caution">
    <text evidence="1">The sequence shown here is derived from an EMBL/GenBank/DDBJ whole genome shotgun (WGS) entry which is preliminary data.</text>
</comment>
<sequence length="474" mass="50368">MTAQLEQRFAAASNTDYSFTHPNASYHGPTDDLLTCEGICHSPRPLSLAALDRALADSASRTAATPCSSGTLVWLRMSRAVLRKPSQLLAGDTSSSLPTSSSPKSDASLFAWSTPEGAAKAVTGTDCPLLSLPLAVCAPLSGEESSSVFHPAWVEEGLGTITAQAAGGLCYLSLHRPEEMSGTARTLCAFFNGLPYGDELGVADQGGQWSEGLGNIAGPLLAAEKLLDGLHPKLFERVLLGYHCCTVRLRQPVHSVTPSLQTLFLARFYDSALISFIDCFKFLDPGSVLTARAAGWGILLSNDVLDYVSDGLSGRAANLCWAIGRRDSPVQCARMFRGCVLAIAAKDIPLPDAVPVTGFRAALRAVFCDAAGDVGANVNTPVNESGGSLPPWQGLAATPCEWDEAPEDFDVVSTRAIHDILGCLDRGIYANSPGLYRAHLAWLIRQYDALVLAGRDNLAVGRYYATHRLTPKAM</sequence>
<dbReference type="Proteomes" id="UP001338125">
    <property type="component" value="Unassembled WGS sequence"/>
</dbReference>
<dbReference type="EMBL" id="JAVFKD010000012">
    <property type="protein sequence ID" value="KAK5992026.1"/>
    <property type="molecule type" value="Genomic_DNA"/>
</dbReference>
<accession>A0ABR0SJL1</accession>
<proteinExistence type="predicted"/>